<reference evidence="2" key="1">
    <citation type="submission" date="2020-02" db="EMBL/GenBank/DDBJ databases">
        <authorList>
            <person name="Meier V. D."/>
        </authorList>
    </citation>
    <scope>NUCLEOTIDE SEQUENCE</scope>
    <source>
        <strain evidence="2">AVDCRST_MAG10</strain>
    </source>
</reference>
<evidence type="ECO:0000313" key="2">
    <source>
        <dbReference type="EMBL" id="CAA9257571.1"/>
    </source>
</evidence>
<protein>
    <submittedName>
        <fullName evidence="2">Uncharacterized protein</fullName>
    </submittedName>
</protein>
<accession>A0A6J4INU9</accession>
<feature type="region of interest" description="Disordered" evidence="1">
    <location>
        <begin position="1"/>
        <end position="37"/>
    </location>
</feature>
<dbReference type="EMBL" id="CADCTB010000159">
    <property type="protein sequence ID" value="CAA9257571.1"/>
    <property type="molecule type" value="Genomic_DNA"/>
</dbReference>
<sequence length="37" mass="4543">WARGRRPAWPAPSRCRARTARRCRPRPRRTPTRSWRT</sequence>
<dbReference type="AlphaFoldDB" id="A0A6J4INU9"/>
<organism evidence="2">
    <name type="scientific">uncultured Acidimicrobiales bacterium</name>
    <dbReference type="NCBI Taxonomy" id="310071"/>
    <lineage>
        <taxon>Bacteria</taxon>
        <taxon>Bacillati</taxon>
        <taxon>Actinomycetota</taxon>
        <taxon>Acidimicrobiia</taxon>
        <taxon>Acidimicrobiales</taxon>
        <taxon>environmental samples</taxon>
    </lineage>
</organism>
<name>A0A6J4INU9_9ACTN</name>
<gene>
    <name evidence="2" type="ORF">AVDCRST_MAG10-2569</name>
</gene>
<evidence type="ECO:0000256" key="1">
    <source>
        <dbReference type="SAM" id="MobiDB-lite"/>
    </source>
</evidence>
<feature type="compositionally biased region" description="Basic residues" evidence="1">
    <location>
        <begin position="15"/>
        <end position="37"/>
    </location>
</feature>
<proteinExistence type="predicted"/>
<feature type="non-terminal residue" evidence="2">
    <location>
        <position position="37"/>
    </location>
</feature>
<feature type="non-terminal residue" evidence="2">
    <location>
        <position position="1"/>
    </location>
</feature>